<name>M7NZD4_9BACT</name>
<dbReference type="CDD" id="cd06223">
    <property type="entry name" value="PRTases_typeI"/>
    <property type="match status" value="1"/>
</dbReference>
<dbReference type="EMBL" id="AODQ01000019">
    <property type="protein sequence ID" value="EMR03709.1"/>
    <property type="molecule type" value="Genomic_DNA"/>
</dbReference>
<protein>
    <submittedName>
        <fullName evidence="2">Bifunctional protein pyrR</fullName>
    </submittedName>
</protein>
<reference evidence="2 3" key="1">
    <citation type="journal article" date="2013" name="Genome Announc.">
        <title>Draft Genome Sequence of Cesiribacter andamanensis Strain AMV16T, Isolated from a Soil Sample from a Mud Volcano in the Andaman Islands, India.</title>
        <authorList>
            <person name="Shivaji S."/>
            <person name="Ara S."/>
            <person name="Begum Z."/>
            <person name="Srinivas T.N."/>
            <person name="Singh A."/>
            <person name="Kumar Pinnaka A."/>
        </authorList>
    </citation>
    <scope>NUCLEOTIDE SEQUENCE [LARGE SCALE GENOMIC DNA]</scope>
    <source>
        <strain evidence="2 3">AMV16</strain>
    </source>
</reference>
<dbReference type="STRING" id="1279009.ADICEAN_01143"/>
<dbReference type="AlphaFoldDB" id="M7NZD4"/>
<gene>
    <name evidence="2" type="primary">pyrR_1</name>
    <name evidence="2" type="ORF">ADICEAN_01143</name>
</gene>
<dbReference type="InterPro" id="IPR029057">
    <property type="entry name" value="PRTase-like"/>
</dbReference>
<accession>M7NZD4</accession>
<dbReference type="InterPro" id="IPR050137">
    <property type="entry name" value="PyrR_bifunctional"/>
</dbReference>
<sequence length="164" mass="18905">MAPILTQDQIRQKVRRIAFEIYENNFDEQELWLVGIQGQGWRLAQMLQEVLQEISPLKVSLIRLELNKQAPLQTDIVLHGAPDSLQDKTIILTDDVLNTGRTLAYSLKPFLHQRIRRLEIAVLVNRSHTTFPVQAKYTGYQLATTLSEHIDVQLETSQMAVFLR</sequence>
<dbReference type="Proteomes" id="UP000011910">
    <property type="component" value="Unassembled WGS sequence"/>
</dbReference>
<comment type="caution">
    <text evidence="2">The sequence shown here is derived from an EMBL/GenBank/DDBJ whole genome shotgun (WGS) entry which is preliminary data.</text>
</comment>
<evidence type="ECO:0000259" key="1">
    <source>
        <dbReference type="Pfam" id="PF00156"/>
    </source>
</evidence>
<evidence type="ECO:0000313" key="2">
    <source>
        <dbReference type="EMBL" id="EMR03709.1"/>
    </source>
</evidence>
<dbReference type="eggNOG" id="COG2065">
    <property type="taxonomic scope" value="Bacteria"/>
</dbReference>
<dbReference type="OrthoDB" id="664757at2"/>
<proteinExistence type="predicted"/>
<dbReference type="PANTHER" id="PTHR11608">
    <property type="entry name" value="BIFUNCTIONAL PROTEIN PYRR"/>
    <property type="match status" value="1"/>
</dbReference>
<dbReference type="InterPro" id="IPR000836">
    <property type="entry name" value="PRTase_dom"/>
</dbReference>
<dbReference type="SUPFAM" id="SSF53271">
    <property type="entry name" value="PRTase-like"/>
    <property type="match status" value="1"/>
</dbReference>
<evidence type="ECO:0000313" key="3">
    <source>
        <dbReference type="Proteomes" id="UP000011910"/>
    </source>
</evidence>
<dbReference type="Pfam" id="PF00156">
    <property type="entry name" value="Pribosyltran"/>
    <property type="match status" value="1"/>
</dbReference>
<feature type="domain" description="Phosphoribosyltransferase" evidence="1">
    <location>
        <begin position="7"/>
        <end position="141"/>
    </location>
</feature>
<dbReference type="RefSeq" id="WP_009194543.1">
    <property type="nucleotide sequence ID" value="NZ_AODQ01000019.1"/>
</dbReference>
<dbReference type="Gene3D" id="3.40.50.2020">
    <property type="match status" value="1"/>
</dbReference>
<organism evidence="2 3">
    <name type="scientific">Cesiribacter andamanensis AMV16</name>
    <dbReference type="NCBI Taxonomy" id="1279009"/>
    <lineage>
        <taxon>Bacteria</taxon>
        <taxon>Pseudomonadati</taxon>
        <taxon>Bacteroidota</taxon>
        <taxon>Cytophagia</taxon>
        <taxon>Cytophagales</taxon>
        <taxon>Cesiribacteraceae</taxon>
        <taxon>Cesiribacter</taxon>
    </lineage>
</organism>
<keyword evidence="3" id="KW-1185">Reference proteome</keyword>
<dbReference type="PANTHER" id="PTHR11608:SF0">
    <property type="entry name" value="BIFUNCTIONAL PROTEIN PYRR"/>
    <property type="match status" value="1"/>
</dbReference>